<evidence type="ECO:0000259" key="2">
    <source>
        <dbReference type="Pfam" id="PF07488"/>
    </source>
</evidence>
<keyword evidence="4" id="KW-1185">Reference proteome</keyword>
<evidence type="ECO:0000313" key="4">
    <source>
        <dbReference type="Proteomes" id="UP000532194"/>
    </source>
</evidence>
<dbReference type="RefSeq" id="WP_169171751.1">
    <property type="nucleotide sequence ID" value="NZ_JAAIII010000002.1"/>
</dbReference>
<dbReference type="Pfam" id="PF07477">
    <property type="entry name" value="Glyco_hydro_67C"/>
    <property type="match status" value="1"/>
</dbReference>
<dbReference type="InterPro" id="IPR017853">
    <property type="entry name" value="GH"/>
</dbReference>
<dbReference type="GO" id="GO:0005576">
    <property type="term" value="C:extracellular region"/>
    <property type="evidence" value="ECO:0007669"/>
    <property type="project" value="InterPro"/>
</dbReference>
<dbReference type="Proteomes" id="UP000532194">
    <property type="component" value="Unassembled WGS sequence"/>
</dbReference>
<feature type="domain" description="Glycosyl hydrolase family 67 C-terminal" evidence="1">
    <location>
        <begin position="453"/>
        <end position="676"/>
    </location>
</feature>
<dbReference type="Gene3D" id="3.20.20.80">
    <property type="entry name" value="Glycosidases"/>
    <property type="match status" value="1"/>
</dbReference>
<dbReference type="InterPro" id="IPR011100">
    <property type="entry name" value="Glyco_hydro_67_cat"/>
</dbReference>
<dbReference type="Pfam" id="PF07488">
    <property type="entry name" value="Glyco_hydro_67M"/>
    <property type="match status" value="1"/>
</dbReference>
<accession>A0A7Y0EPM0</accession>
<dbReference type="SUPFAM" id="SSF51445">
    <property type="entry name" value="(Trans)glycosidases"/>
    <property type="match status" value="1"/>
</dbReference>
<proteinExistence type="predicted"/>
<dbReference type="PANTHER" id="PTHR39207:SF1">
    <property type="entry name" value="ALPHA-GLUCURONIDASE A"/>
    <property type="match status" value="1"/>
</dbReference>
<dbReference type="EMBL" id="JAAIII010000002">
    <property type="protein sequence ID" value="NMM93718.1"/>
    <property type="molecule type" value="Genomic_DNA"/>
</dbReference>
<gene>
    <name evidence="3" type="ORF">G1C95_0903</name>
</gene>
<dbReference type="GO" id="GO:0045493">
    <property type="term" value="P:xylan catabolic process"/>
    <property type="evidence" value="ECO:0007669"/>
    <property type="project" value="InterPro"/>
</dbReference>
<organism evidence="3 4">
    <name type="scientific">Bifidobacterium oedipodis</name>
    <dbReference type="NCBI Taxonomy" id="2675322"/>
    <lineage>
        <taxon>Bacteria</taxon>
        <taxon>Bacillati</taxon>
        <taxon>Actinomycetota</taxon>
        <taxon>Actinomycetes</taxon>
        <taxon>Bifidobacteriales</taxon>
        <taxon>Bifidobacteriaceae</taxon>
        <taxon>Bifidobacterium</taxon>
    </lineage>
</organism>
<reference evidence="3 4" key="1">
    <citation type="submission" date="2020-02" db="EMBL/GenBank/DDBJ databases">
        <title>Characterization of phylogenetic diversity of novel bifidobacterial species isolated in Czech ZOOs.</title>
        <authorList>
            <person name="Lugli G.A."/>
            <person name="Vera N.B."/>
            <person name="Ventura M."/>
        </authorList>
    </citation>
    <scope>NUCLEOTIDE SEQUENCE [LARGE SCALE GENOMIC DNA]</scope>
    <source>
        <strain evidence="3 4">DSM 109957</strain>
    </source>
</reference>
<evidence type="ECO:0000313" key="3">
    <source>
        <dbReference type="EMBL" id="NMM93718.1"/>
    </source>
</evidence>
<feature type="domain" description="Glycosyl hydrolase family 67 catalytic" evidence="2">
    <location>
        <begin position="109"/>
        <end position="452"/>
    </location>
</feature>
<dbReference type="InterPro" id="IPR011099">
    <property type="entry name" value="Glyco_hydro_67_C"/>
</dbReference>
<dbReference type="Gene3D" id="3.90.1330.10">
    <property type="entry name" value="Alpha-glucuronidase, C-terminal domain"/>
    <property type="match status" value="1"/>
</dbReference>
<dbReference type="GO" id="GO:0046559">
    <property type="term" value="F:alpha-glucuronidase activity"/>
    <property type="evidence" value="ECO:0007669"/>
    <property type="project" value="InterPro"/>
</dbReference>
<dbReference type="InterPro" id="IPR037054">
    <property type="entry name" value="A-glucoronidase_C_sf"/>
</dbReference>
<dbReference type="GO" id="GO:0033939">
    <property type="term" value="F:xylan alpha-1,2-glucuronosidase activity"/>
    <property type="evidence" value="ECO:0007669"/>
    <property type="project" value="TreeGrafter"/>
</dbReference>
<evidence type="ECO:0000259" key="1">
    <source>
        <dbReference type="Pfam" id="PF07477"/>
    </source>
</evidence>
<dbReference type="PANTHER" id="PTHR39207">
    <property type="entry name" value="ALPHA-GLUCURONIDASE A"/>
    <property type="match status" value="1"/>
</dbReference>
<dbReference type="AlphaFoldDB" id="A0A7Y0EPM0"/>
<protein>
    <submittedName>
        <fullName evidence="3">Alpha-glucuronidase</fullName>
    </submittedName>
</protein>
<sequence length="680" mass="75864">MADAMWLKADSIRAALGETVWYLEGDEDARTIRVRREIVEFLRQPLTGNADEATVLLRVLQTVPGVTSPQGYRIHDISNGRKAIDACDGTGLLYGFYAYVRAVMTGTVCECVAEPDQQIRMIDHWDQIDGSIERGYAGESIFFGRMDSNDHSDFRAFPERDTTNPFRGDFARLESYARLMASIGINAVCLNNVNVRGDATRLIVEPFLSKVTHIADLFDSFGIRTFLAINFASPKRLGGLSTSDPCNQQVRAWWAQTADAIYRQIPAFGGFVVKADSEGEPGPMQYGRTHADGANMLGEALAPHGGIVIWRAFVYNSQQDWRDRSTDRAKAAWNNFKELDGLFADNVALQVKFGPMDFQTREPLNPLIGGMKHTNIIMEFEITAEYLGHQIDVNYVLPQWLTMIDTDTMIDGASTDNDDASSQVKSIIAHRGPNTCHTGFAAVSNVGMDDNWTGNALAQANLYGFGRMCWDNTLNAETIANEWLAQTFPDASEKTIGIIRNILLTSNAVYEGYTAPLGVGFMVTPGVHYGPSVNGYEYDRWGTYHFADRDGVGVDRTQATGSGYVAQYPPRQAAIYEDVNSTPDELLLFFHHVGYEHRLHSGKTVLQHIYDTHFAGPEAVQGYIKSWENVRGQVPEAVFDNVAQRLAQQLDNAVAWRDQVNTFFYRMTKVPDEHGRTIYP</sequence>
<comment type="caution">
    <text evidence="3">The sequence shown here is derived from an EMBL/GenBank/DDBJ whole genome shotgun (WGS) entry which is preliminary data.</text>
</comment>
<name>A0A7Y0EPM0_9BIFI</name>